<reference evidence="1" key="2">
    <citation type="journal article" date="2022" name="New Phytol.">
        <title>Evolutionary transition to the ectomycorrhizal habit in the genomes of a hyperdiverse lineage of mushroom-forming fungi.</title>
        <authorList>
            <person name="Looney B."/>
            <person name="Miyauchi S."/>
            <person name="Morin E."/>
            <person name="Drula E."/>
            <person name="Courty P.E."/>
            <person name="Kohler A."/>
            <person name="Kuo A."/>
            <person name="LaButti K."/>
            <person name="Pangilinan J."/>
            <person name="Lipzen A."/>
            <person name="Riley R."/>
            <person name="Andreopoulos W."/>
            <person name="He G."/>
            <person name="Johnson J."/>
            <person name="Nolan M."/>
            <person name="Tritt A."/>
            <person name="Barry K.W."/>
            <person name="Grigoriev I.V."/>
            <person name="Nagy L.G."/>
            <person name="Hibbett D."/>
            <person name="Henrissat B."/>
            <person name="Matheny P.B."/>
            <person name="Labbe J."/>
            <person name="Martin F.M."/>
        </authorList>
    </citation>
    <scope>NUCLEOTIDE SEQUENCE</scope>
    <source>
        <strain evidence="1">EC-137</strain>
    </source>
</reference>
<keyword evidence="2" id="KW-1185">Reference proteome</keyword>
<accession>A0ACB8QRG1</accession>
<comment type="caution">
    <text evidence="1">The sequence shown here is derived from an EMBL/GenBank/DDBJ whole genome shotgun (WGS) entry which is preliminary data.</text>
</comment>
<name>A0ACB8QRG1_9AGAM</name>
<organism evidence="1 2">
    <name type="scientific">Vararia minispora EC-137</name>
    <dbReference type="NCBI Taxonomy" id="1314806"/>
    <lineage>
        <taxon>Eukaryota</taxon>
        <taxon>Fungi</taxon>
        <taxon>Dikarya</taxon>
        <taxon>Basidiomycota</taxon>
        <taxon>Agaricomycotina</taxon>
        <taxon>Agaricomycetes</taxon>
        <taxon>Russulales</taxon>
        <taxon>Lachnocladiaceae</taxon>
        <taxon>Vararia</taxon>
    </lineage>
</organism>
<reference evidence="1" key="1">
    <citation type="submission" date="2021-02" db="EMBL/GenBank/DDBJ databases">
        <authorList>
            <consortium name="DOE Joint Genome Institute"/>
            <person name="Ahrendt S."/>
            <person name="Looney B.P."/>
            <person name="Miyauchi S."/>
            <person name="Morin E."/>
            <person name="Drula E."/>
            <person name="Courty P.E."/>
            <person name="Chicoki N."/>
            <person name="Fauchery L."/>
            <person name="Kohler A."/>
            <person name="Kuo A."/>
            <person name="Labutti K."/>
            <person name="Pangilinan J."/>
            <person name="Lipzen A."/>
            <person name="Riley R."/>
            <person name="Andreopoulos W."/>
            <person name="He G."/>
            <person name="Johnson J."/>
            <person name="Barry K.W."/>
            <person name="Grigoriev I.V."/>
            <person name="Nagy L."/>
            <person name="Hibbett D."/>
            <person name="Henrissat B."/>
            <person name="Matheny P.B."/>
            <person name="Labbe J."/>
            <person name="Martin F."/>
        </authorList>
    </citation>
    <scope>NUCLEOTIDE SEQUENCE</scope>
    <source>
        <strain evidence="1">EC-137</strain>
    </source>
</reference>
<protein>
    <submittedName>
        <fullName evidence="1">Cytidine deaminase-like protein</fullName>
    </submittedName>
</protein>
<proteinExistence type="predicted"/>
<sequence>MSSWNSPRTRVVQSAEEHLSWMRLALDMAEEALAANEVPVGCIFVRDGKVIAKARNRTNELRNATRHAELEAIDEILSDYELTPIPVTYPLATTALYVTVEPCMMCASALRQLGIAHVYFGCENERFGGCGSVLGINARLEHPRHPPYAVTAGLLREEAIMILRRFYITENANAPTPKSKANRVLKTRIPPPKQSECNL</sequence>
<dbReference type="EMBL" id="MU273501">
    <property type="protein sequence ID" value="KAI0034394.1"/>
    <property type="molecule type" value="Genomic_DNA"/>
</dbReference>
<evidence type="ECO:0000313" key="1">
    <source>
        <dbReference type="EMBL" id="KAI0034394.1"/>
    </source>
</evidence>
<gene>
    <name evidence="1" type="ORF">K488DRAFT_45535</name>
</gene>
<dbReference type="Proteomes" id="UP000814128">
    <property type="component" value="Unassembled WGS sequence"/>
</dbReference>
<evidence type="ECO:0000313" key="2">
    <source>
        <dbReference type="Proteomes" id="UP000814128"/>
    </source>
</evidence>